<feature type="compositionally biased region" description="Basic and acidic residues" evidence="6">
    <location>
        <begin position="127"/>
        <end position="163"/>
    </location>
</feature>
<dbReference type="Gene3D" id="1.20.142.10">
    <property type="entry name" value="Poly(ADP-ribose) polymerase, regulatory domain"/>
    <property type="match status" value="1"/>
</dbReference>
<dbReference type="PANTHER" id="PTHR10459">
    <property type="entry name" value="DNA LIGASE"/>
    <property type="match status" value="1"/>
</dbReference>
<evidence type="ECO:0000256" key="1">
    <source>
        <dbReference type="ARBA" id="ARBA00022676"/>
    </source>
</evidence>
<keyword evidence="2 5" id="KW-0808">Transferase</keyword>
<evidence type="ECO:0000259" key="9">
    <source>
        <dbReference type="PROSITE" id="PS51059"/>
    </source>
</evidence>
<dbReference type="Proteomes" id="UP000030663">
    <property type="component" value="Unassembled WGS sequence"/>
</dbReference>
<keyword evidence="1 5" id="KW-0328">Glycosyltransferase</keyword>
<comment type="catalytic activity">
    <reaction evidence="4">
        <text>NAD(+) + (ADP-D-ribosyl)n-acceptor = nicotinamide + (ADP-D-ribosyl)n+1-acceptor + H(+).</text>
        <dbReference type="EC" id="2.4.2.30"/>
    </reaction>
</comment>
<dbReference type="Pfam" id="PF00533">
    <property type="entry name" value="BRCT"/>
    <property type="match status" value="1"/>
</dbReference>
<dbReference type="PANTHER" id="PTHR10459:SF60">
    <property type="entry name" value="POLY [ADP-RIBOSE] POLYMERASE 2"/>
    <property type="match status" value="1"/>
</dbReference>
<dbReference type="InterPro" id="IPR036420">
    <property type="entry name" value="BRCT_dom_sf"/>
</dbReference>
<evidence type="ECO:0000256" key="7">
    <source>
        <dbReference type="SAM" id="Phobius"/>
    </source>
</evidence>
<keyword evidence="7" id="KW-1133">Transmembrane helix</keyword>
<accession>X0C9A8</accession>
<dbReference type="InterPro" id="IPR036616">
    <property type="entry name" value="Poly(ADP-ribose)pol_reg_dom_sf"/>
</dbReference>
<dbReference type="GO" id="GO:1990404">
    <property type="term" value="F:NAD+-protein mono-ADP-ribosyltransferase activity"/>
    <property type="evidence" value="ECO:0007669"/>
    <property type="project" value="TreeGrafter"/>
</dbReference>
<dbReference type="SMART" id="SM00292">
    <property type="entry name" value="BRCT"/>
    <property type="match status" value="1"/>
</dbReference>
<dbReference type="Pfam" id="PF12621">
    <property type="entry name" value="PHM7_ext"/>
    <property type="match status" value="1"/>
</dbReference>
<dbReference type="SUPFAM" id="SSF52113">
    <property type="entry name" value="BRCT domain"/>
    <property type="match status" value="1"/>
</dbReference>
<dbReference type="SUPFAM" id="SSF56399">
    <property type="entry name" value="ADP-ribosylation"/>
    <property type="match status" value="1"/>
</dbReference>
<gene>
    <name evidence="10" type="ORF">FOQG_16106</name>
</gene>
<dbReference type="SUPFAM" id="SSF47587">
    <property type="entry name" value="Domain of poly(ADP-ribose) polymerase"/>
    <property type="match status" value="1"/>
</dbReference>
<dbReference type="GO" id="GO:0070212">
    <property type="term" value="P:protein poly-ADP-ribosylation"/>
    <property type="evidence" value="ECO:0007669"/>
    <property type="project" value="TreeGrafter"/>
</dbReference>
<feature type="domain" description="BRCT" evidence="8">
    <location>
        <begin position="15"/>
        <end position="95"/>
    </location>
</feature>
<dbReference type="Gene3D" id="3.90.228.10">
    <property type="match status" value="1"/>
</dbReference>
<protein>
    <recommendedName>
        <fullName evidence="5">Poly [ADP-ribose] polymerase</fullName>
        <shortName evidence="5">PARP</shortName>
        <ecNumber evidence="5">2.4.2.-</ecNumber>
    </recommendedName>
</protein>
<feature type="transmembrane region" description="Helical" evidence="7">
    <location>
        <begin position="720"/>
        <end position="739"/>
    </location>
</feature>
<proteinExistence type="predicted"/>
<dbReference type="InterPro" id="IPR001357">
    <property type="entry name" value="BRCT_dom"/>
</dbReference>
<dbReference type="GO" id="GO:0016020">
    <property type="term" value="C:membrane"/>
    <property type="evidence" value="ECO:0007669"/>
    <property type="project" value="InterPro"/>
</dbReference>
<evidence type="ECO:0000259" key="8">
    <source>
        <dbReference type="PROSITE" id="PS50172"/>
    </source>
</evidence>
<evidence type="ECO:0000256" key="2">
    <source>
        <dbReference type="ARBA" id="ARBA00022679"/>
    </source>
</evidence>
<feature type="transmembrane region" description="Helical" evidence="7">
    <location>
        <begin position="652"/>
        <end position="672"/>
    </location>
</feature>
<dbReference type="PROSITE" id="PS51059">
    <property type="entry name" value="PARP_CATALYTIC"/>
    <property type="match status" value="1"/>
</dbReference>
<dbReference type="Gene3D" id="3.40.50.10190">
    <property type="entry name" value="BRCT domain"/>
    <property type="match status" value="1"/>
</dbReference>
<feature type="region of interest" description="Disordered" evidence="6">
    <location>
        <begin position="766"/>
        <end position="790"/>
    </location>
</feature>
<feature type="compositionally biased region" description="Polar residues" evidence="6">
    <location>
        <begin position="778"/>
        <end position="790"/>
    </location>
</feature>
<dbReference type="GO" id="GO:0006302">
    <property type="term" value="P:double-strand break repair"/>
    <property type="evidence" value="ECO:0007669"/>
    <property type="project" value="TreeGrafter"/>
</dbReference>
<organism evidence="10 11">
    <name type="scientific">Fusarium oxysporum f. sp. raphani 54005</name>
    <dbReference type="NCBI Taxonomy" id="1089458"/>
    <lineage>
        <taxon>Eukaryota</taxon>
        <taxon>Fungi</taxon>
        <taxon>Dikarya</taxon>
        <taxon>Ascomycota</taxon>
        <taxon>Pezizomycotina</taxon>
        <taxon>Sordariomycetes</taxon>
        <taxon>Hypocreomycetidae</taxon>
        <taxon>Hypocreales</taxon>
        <taxon>Nectriaceae</taxon>
        <taxon>Fusarium</taxon>
        <taxon>Fusarium oxysporum species complex</taxon>
    </lineage>
</organism>
<dbReference type="EMBL" id="JH658475">
    <property type="protein sequence ID" value="EXK79262.1"/>
    <property type="molecule type" value="Genomic_DNA"/>
</dbReference>
<reference evidence="10 11" key="1">
    <citation type="submission" date="2011-11" db="EMBL/GenBank/DDBJ databases">
        <title>The Genome Sequence of Fusarium oxysporum PHW815.</title>
        <authorList>
            <consortium name="The Broad Institute Genome Sequencing Platform"/>
            <person name="Ma L.-J."/>
            <person name="Gale L.R."/>
            <person name="Schwartz D.C."/>
            <person name="Zhou S."/>
            <person name="Corby-Kistler H."/>
            <person name="Young S.K."/>
            <person name="Zeng Q."/>
            <person name="Gargeya S."/>
            <person name="Fitzgerald M."/>
            <person name="Haas B."/>
            <person name="Abouelleil A."/>
            <person name="Alvarado L."/>
            <person name="Arachchi H.M."/>
            <person name="Berlin A."/>
            <person name="Brown A."/>
            <person name="Chapman S.B."/>
            <person name="Chen Z."/>
            <person name="Dunbar C."/>
            <person name="Freedman E."/>
            <person name="Gearin G."/>
            <person name="Goldberg J."/>
            <person name="Griggs A."/>
            <person name="Gujja S."/>
            <person name="Heiman D."/>
            <person name="Howarth C."/>
            <person name="Larson L."/>
            <person name="Lui A."/>
            <person name="MacDonald P.J.P."/>
            <person name="Montmayeur A."/>
            <person name="Murphy C."/>
            <person name="Neiman D."/>
            <person name="Pearson M."/>
            <person name="Priest M."/>
            <person name="Roberts A."/>
            <person name="Saif S."/>
            <person name="Shea T."/>
            <person name="Shenoy N."/>
            <person name="Sisk P."/>
            <person name="Stolte C."/>
            <person name="Sykes S."/>
            <person name="Wortman J."/>
            <person name="Nusbaum C."/>
            <person name="Birren B."/>
        </authorList>
    </citation>
    <scope>NUCLEOTIDE SEQUENCE [LARGE SCALE GENOMIC DNA]</scope>
    <source>
        <strain evidence="10 11">54005</strain>
    </source>
</reference>
<keyword evidence="11" id="KW-1185">Reference proteome</keyword>
<dbReference type="OrthoDB" id="2017365at2759"/>
<keyword evidence="7" id="KW-0812">Transmembrane</keyword>
<dbReference type="GO" id="GO:0003950">
    <property type="term" value="F:NAD+ poly-ADP-ribosyltransferase activity"/>
    <property type="evidence" value="ECO:0007669"/>
    <property type="project" value="UniProtKB-UniRule"/>
</dbReference>
<dbReference type="InterPro" id="IPR050800">
    <property type="entry name" value="ARTD/PARP"/>
</dbReference>
<evidence type="ECO:0000256" key="4">
    <source>
        <dbReference type="ARBA" id="ARBA00033987"/>
    </source>
</evidence>
<evidence type="ECO:0000313" key="10">
    <source>
        <dbReference type="EMBL" id="EXK79262.1"/>
    </source>
</evidence>
<dbReference type="InterPro" id="IPR003864">
    <property type="entry name" value="CSC1/OSCA1-like_7TM"/>
</dbReference>
<keyword evidence="3 5" id="KW-0520">NAD</keyword>
<sequence length="920" mass="103817">MASKRQVTAKPSRAARSKPLDGFKIVICGEYKDENHTHTSLTVLIRANGGDTTKHINSDTTHIFSTRDAFGSSQVIIKKAKGKGLPIIDTSWLIKAECEPTKLSKYYLQRPSPKPYGTIEDSSNGNFERKLPPEASGKEREHSKPKDNCTGRTSAGDDREFKGGKHPQPSTQGTRIKAAVKHDPKGILKGRDSVTPLETRTRHRDIQNKKVGFVKNEKLFLAPPESTLTEPVKKLMKLIFNQTNGANATNGHRKNLTCYESHVSRLSLDWQKDLNLQAGFKYLINLEDFISKGDKKAIGYYNTLYHSVIRPERRGKGPLIDNMRLLKEEWERLSNVVQLPERQFQDLNLKEMAPLDDDSEEFKYIKSYLNVSGGATHELKKVFRIEREGEGERFQTYISPLEHPIRRLLWHGSPVANYGRIISEGLQIGPNEVTASDYNFGKGIYLFEMSSQATRYCDYEASEGEALLLLCEAALGYPLKKVTKASESAGNDTKTDSTCCQGRNAFKRFTEGSKKHENLKGIKIPDTDFGPKPTKVQEALLDYNMFICRKVEQVRLRYLKAYFLVFLVQTLSNSFVSSLVTIPRNPTNVFSILSSSIPTASNFYISFFIVQGLAIATKVLTQVIGFIMFTLSFKLANRTPRSMYYKWTKLSTLSWGSLMPIYTNMAVISIVYCVIAPFLLLWLTIGMGLCFLAYRYNVLYVAEAEIDTRGLIYPQALKQLLSAAGPAFLMAVFLALTILCHSSLAKVFNPLLYSIPLSLQFQENRVDRSQQQNEEDGQAQNGVGPTSIGASKSNLASKLVLRATGKDRKKANSVFKWLKPWIYADYATVDQLVHHEDRKEPEHRDQEAELHAYFPPSVTSQTPFLWVPADGDAGISKQEIFHTEEAIPISNKGCKLNDKNQIQRDTEEPRPRGWCEKIDY</sequence>
<dbReference type="EC" id="2.4.2.-" evidence="5"/>
<dbReference type="GO" id="GO:0005730">
    <property type="term" value="C:nucleolus"/>
    <property type="evidence" value="ECO:0007669"/>
    <property type="project" value="TreeGrafter"/>
</dbReference>
<evidence type="ECO:0000256" key="6">
    <source>
        <dbReference type="SAM" id="MobiDB-lite"/>
    </source>
</evidence>
<evidence type="ECO:0000256" key="3">
    <source>
        <dbReference type="ARBA" id="ARBA00023027"/>
    </source>
</evidence>
<evidence type="ECO:0000313" key="11">
    <source>
        <dbReference type="Proteomes" id="UP000030663"/>
    </source>
</evidence>
<dbReference type="Pfam" id="PF00644">
    <property type="entry name" value="PARP"/>
    <property type="match status" value="1"/>
</dbReference>
<dbReference type="PROSITE" id="PS50172">
    <property type="entry name" value="BRCT"/>
    <property type="match status" value="1"/>
</dbReference>
<feature type="region of interest" description="Disordered" evidence="6">
    <location>
        <begin position="107"/>
        <end position="179"/>
    </location>
</feature>
<dbReference type="InterPro" id="IPR012317">
    <property type="entry name" value="Poly(ADP-ribose)pol_cat_dom"/>
</dbReference>
<dbReference type="HOGENOM" id="CLU_316876_0_0_1"/>
<feature type="transmembrane region" description="Helical" evidence="7">
    <location>
        <begin position="678"/>
        <end position="699"/>
    </location>
</feature>
<keyword evidence="7" id="KW-0472">Membrane</keyword>
<feature type="domain" description="PARP catalytic" evidence="9">
    <location>
        <begin position="338"/>
        <end position="571"/>
    </location>
</feature>
<name>X0C9A8_FUSOX</name>
<feature type="transmembrane region" description="Helical" evidence="7">
    <location>
        <begin position="603"/>
        <end position="631"/>
    </location>
</feature>
<dbReference type="Pfam" id="PF02714">
    <property type="entry name" value="RSN1_7TM"/>
    <property type="match status" value="1"/>
</dbReference>
<evidence type="ECO:0000256" key="5">
    <source>
        <dbReference type="RuleBase" id="RU362114"/>
    </source>
</evidence>
<dbReference type="InterPro" id="IPR022257">
    <property type="entry name" value="PHM7_ext"/>
</dbReference>
<dbReference type="AlphaFoldDB" id="X0C9A8"/>